<proteinExistence type="predicted"/>
<feature type="region of interest" description="Disordered" evidence="1">
    <location>
        <begin position="1"/>
        <end position="26"/>
    </location>
</feature>
<protein>
    <submittedName>
        <fullName evidence="2">Uncharacterized protein</fullName>
    </submittedName>
</protein>
<feature type="compositionally biased region" description="Low complexity" evidence="1">
    <location>
        <begin position="1"/>
        <end position="20"/>
    </location>
</feature>
<keyword evidence="3" id="KW-1185">Reference proteome</keyword>
<dbReference type="Proteomes" id="UP001633002">
    <property type="component" value="Unassembled WGS sequence"/>
</dbReference>
<feature type="region of interest" description="Disordered" evidence="1">
    <location>
        <begin position="75"/>
        <end position="117"/>
    </location>
</feature>
<gene>
    <name evidence="2" type="ORF">R1sor_004367</name>
</gene>
<dbReference type="AlphaFoldDB" id="A0ABD3HKT5"/>
<sequence>MTSGSTGSFPGRPRSSRIGSSYGGSGGNGLCRVGSSYGGSGGNGLCRVDGSAGKGRSRCAPMFASVMSEELSWISKSSASGEDPWRSSGSKETWDSSDSSEVSSFESLHSQSDREVRMASANNRVAPTMAASSGESEPEAESTLLTKSNVGLFVEDEVLMLSLHDFSEVGMDVKDEKMLAAMPDAAKIWLGVTKSIGKGCRQEFSKLLYAHVYLPNQVRFKNKGLDPFPGRWCSASAKRKEVGGEEPARQRRKRGPVEQKIVDVEAPDGNATLPQADTEPLGSYSIPRASTFVPASAIGGLDANAVSRQLAELLRRVKPGPDRPDSLVG</sequence>
<organism evidence="2 3">
    <name type="scientific">Riccia sorocarpa</name>
    <dbReference type="NCBI Taxonomy" id="122646"/>
    <lineage>
        <taxon>Eukaryota</taxon>
        <taxon>Viridiplantae</taxon>
        <taxon>Streptophyta</taxon>
        <taxon>Embryophyta</taxon>
        <taxon>Marchantiophyta</taxon>
        <taxon>Marchantiopsida</taxon>
        <taxon>Marchantiidae</taxon>
        <taxon>Marchantiales</taxon>
        <taxon>Ricciaceae</taxon>
        <taxon>Riccia</taxon>
    </lineage>
</organism>
<feature type="region of interest" description="Disordered" evidence="1">
    <location>
        <begin position="237"/>
        <end position="284"/>
    </location>
</feature>
<accession>A0ABD3HKT5</accession>
<reference evidence="2 3" key="1">
    <citation type="submission" date="2024-09" db="EMBL/GenBank/DDBJ databases">
        <title>Chromosome-scale assembly of Riccia sorocarpa.</title>
        <authorList>
            <person name="Paukszto L."/>
        </authorList>
    </citation>
    <scope>NUCLEOTIDE SEQUENCE [LARGE SCALE GENOMIC DNA]</scope>
    <source>
        <strain evidence="2">LP-2024</strain>
        <tissue evidence="2">Aerial parts of the thallus</tissue>
    </source>
</reference>
<feature type="compositionally biased region" description="Low complexity" evidence="1">
    <location>
        <begin position="96"/>
        <end position="110"/>
    </location>
</feature>
<comment type="caution">
    <text evidence="2">The sequence shown here is derived from an EMBL/GenBank/DDBJ whole genome shotgun (WGS) entry which is preliminary data.</text>
</comment>
<evidence type="ECO:0000313" key="2">
    <source>
        <dbReference type="EMBL" id="KAL3690716.1"/>
    </source>
</evidence>
<evidence type="ECO:0000313" key="3">
    <source>
        <dbReference type="Proteomes" id="UP001633002"/>
    </source>
</evidence>
<name>A0ABD3HKT5_9MARC</name>
<evidence type="ECO:0000256" key="1">
    <source>
        <dbReference type="SAM" id="MobiDB-lite"/>
    </source>
</evidence>
<feature type="compositionally biased region" description="Basic and acidic residues" evidence="1">
    <location>
        <begin position="238"/>
        <end position="263"/>
    </location>
</feature>
<dbReference type="EMBL" id="JBJQOH010000003">
    <property type="protein sequence ID" value="KAL3690716.1"/>
    <property type="molecule type" value="Genomic_DNA"/>
</dbReference>